<dbReference type="SUPFAM" id="SSF56317">
    <property type="entry name" value="Carbon-nitrogen hydrolase"/>
    <property type="match status" value="1"/>
</dbReference>
<dbReference type="Proteomes" id="UP000525078">
    <property type="component" value="Unassembled WGS sequence"/>
</dbReference>
<sequence length="77" mass="8310">MIQMTADNQSPARASSCSYMIWGHSTLVGPSGEIIATSGDQETVVVGEIDYSKIQQQSYLFTYTAHGIGTVQKEPPT</sequence>
<comment type="caution">
    <text evidence="3">The sequence shown here is derived from an EMBL/GenBank/DDBJ whole genome shotgun (WGS) entry which is preliminary data.</text>
</comment>
<evidence type="ECO:0000259" key="1">
    <source>
        <dbReference type="PROSITE" id="PS50263"/>
    </source>
</evidence>
<accession>A0A7J6G942</accession>
<proteinExistence type="predicted"/>
<dbReference type="AlphaFoldDB" id="A0A7J6G942"/>
<protein>
    <recommendedName>
        <fullName evidence="1">CN hydrolase domain-containing protein</fullName>
    </recommendedName>
</protein>
<dbReference type="PROSITE" id="PS50263">
    <property type="entry name" value="CN_HYDROLASE"/>
    <property type="match status" value="1"/>
</dbReference>
<organism evidence="3 5">
    <name type="scientific">Cannabis sativa</name>
    <name type="common">Hemp</name>
    <name type="synonym">Marijuana</name>
    <dbReference type="NCBI Taxonomy" id="3483"/>
    <lineage>
        <taxon>Eukaryota</taxon>
        <taxon>Viridiplantae</taxon>
        <taxon>Streptophyta</taxon>
        <taxon>Embryophyta</taxon>
        <taxon>Tracheophyta</taxon>
        <taxon>Spermatophyta</taxon>
        <taxon>Magnoliopsida</taxon>
        <taxon>eudicotyledons</taxon>
        <taxon>Gunneridae</taxon>
        <taxon>Pentapetalae</taxon>
        <taxon>rosids</taxon>
        <taxon>fabids</taxon>
        <taxon>Rosales</taxon>
        <taxon>Cannabaceae</taxon>
        <taxon>Cannabis</taxon>
    </lineage>
</organism>
<gene>
    <name evidence="2" type="ORF">F8388_021559</name>
    <name evidence="3" type="ORF">G4B88_024931</name>
</gene>
<name>A0A7J6G942_CANSA</name>
<dbReference type="EMBL" id="JAATIQ010000129">
    <property type="protein sequence ID" value="KAF4379483.1"/>
    <property type="molecule type" value="Genomic_DNA"/>
</dbReference>
<dbReference type="Pfam" id="PF00795">
    <property type="entry name" value="CN_hydrolase"/>
    <property type="match status" value="1"/>
</dbReference>
<dbReference type="InterPro" id="IPR036526">
    <property type="entry name" value="C-N_Hydrolase_sf"/>
</dbReference>
<feature type="domain" description="CN hydrolase" evidence="1">
    <location>
        <begin position="1"/>
        <end position="51"/>
    </location>
</feature>
<dbReference type="Proteomes" id="UP000583929">
    <property type="component" value="Unassembled WGS sequence"/>
</dbReference>
<dbReference type="InterPro" id="IPR003010">
    <property type="entry name" value="C-N_Hydrolase"/>
</dbReference>
<dbReference type="GO" id="GO:0016810">
    <property type="term" value="F:hydrolase activity, acting on carbon-nitrogen (but not peptide) bonds"/>
    <property type="evidence" value="ECO:0007669"/>
    <property type="project" value="UniProtKB-ARBA"/>
</dbReference>
<keyword evidence="5" id="KW-1185">Reference proteome</keyword>
<evidence type="ECO:0000313" key="3">
    <source>
        <dbReference type="EMBL" id="KAF4379483.1"/>
    </source>
</evidence>
<evidence type="ECO:0000313" key="2">
    <source>
        <dbReference type="EMBL" id="KAF4368947.1"/>
    </source>
</evidence>
<evidence type="ECO:0000313" key="5">
    <source>
        <dbReference type="Proteomes" id="UP000583929"/>
    </source>
</evidence>
<dbReference type="Gene3D" id="3.60.110.10">
    <property type="entry name" value="Carbon-nitrogen hydrolase"/>
    <property type="match status" value="1"/>
</dbReference>
<reference evidence="4 5" key="1">
    <citation type="journal article" date="2020" name="bioRxiv">
        <title>Sequence and annotation of 42 cannabis genomes reveals extensive copy number variation in cannabinoid synthesis and pathogen resistance genes.</title>
        <authorList>
            <person name="Mckernan K.J."/>
            <person name="Helbert Y."/>
            <person name="Kane L.T."/>
            <person name="Ebling H."/>
            <person name="Zhang L."/>
            <person name="Liu B."/>
            <person name="Eaton Z."/>
            <person name="Mclaughlin S."/>
            <person name="Kingan S."/>
            <person name="Baybayan P."/>
            <person name="Concepcion G."/>
            <person name="Jordan M."/>
            <person name="Riva A."/>
            <person name="Barbazuk W."/>
            <person name="Harkins T."/>
        </authorList>
    </citation>
    <scope>NUCLEOTIDE SEQUENCE [LARGE SCALE GENOMIC DNA]</scope>
    <source>
        <strain evidence="4 5">cv. Jamaican Lion 4</strain>
        <strain evidence="3">Father</strain>
        <strain evidence="2">Mother</strain>
        <tissue evidence="3">Leaf</tissue>
    </source>
</reference>
<dbReference type="EMBL" id="JAATIP010000132">
    <property type="protein sequence ID" value="KAF4368947.1"/>
    <property type="molecule type" value="Genomic_DNA"/>
</dbReference>
<evidence type="ECO:0000313" key="4">
    <source>
        <dbReference type="Proteomes" id="UP000525078"/>
    </source>
</evidence>